<protein>
    <submittedName>
        <fullName evidence="8">Uncharacterized protein</fullName>
    </submittedName>
</protein>
<dbReference type="EMBL" id="BPVZ01000002">
    <property type="protein sequence ID" value="GKU87338.1"/>
    <property type="molecule type" value="Genomic_DNA"/>
</dbReference>
<feature type="transmembrane region" description="Helical" evidence="7">
    <location>
        <begin position="55"/>
        <end position="75"/>
    </location>
</feature>
<feature type="transmembrane region" description="Helical" evidence="7">
    <location>
        <begin position="164"/>
        <end position="181"/>
    </location>
</feature>
<feature type="transmembrane region" description="Helical" evidence="7">
    <location>
        <begin position="6"/>
        <end position="22"/>
    </location>
</feature>
<feature type="transmembrane region" description="Helical" evidence="7">
    <location>
        <begin position="87"/>
        <end position="109"/>
    </location>
</feature>
<comment type="similarity">
    <text evidence="2">Belongs to the UbiA prenyltransferase family.</text>
</comment>
<dbReference type="Gene3D" id="1.20.120.1780">
    <property type="entry name" value="UbiA prenyltransferase"/>
    <property type="match status" value="1"/>
</dbReference>
<evidence type="ECO:0000256" key="2">
    <source>
        <dbReference type="ARBA" id="ARBA00005985"/>
    </source>
</evidence>
<comment type="caution">
    <text evidence="8">The sequence shown here is derived from an EMBL/GenBank/DDBJ whole genome shotgun (WGS) entry which is preliminary data.</text>
</comment>
<evidence type="ECO:0000256" key="3">
    <source>
        <dbReference type="ARBA" id="ARBA00022679"/>
    </source>
</evidence>
<dbReference type="GO" id="GO:0031969">
    <property type="term" value="C:chloroplast membrane"/>
    <property type="evidence" value="ECO:0007669"/>
    <property type="project" value="UniProtKB-SubCell"/>
</dbReference>
<dbReference type="PANTHER" id="PTHR43009">
    <property type="entry name" value="HOMOGENTISATE SOLANESYLTRANSFERASE, CHLOROPLASTIC"/>
    <property type="match status" value="1"/>
</dbReference>
<reference evidence="8 9" key="1">
    <citation type="journal article" date="2021" name="Commun. Biol.">
        <title>The genome of Shorea leprosula (Dipterocarpaceae) highlights the ecological relevance of drought in aseasonal tropical rainforests.</title>
        <authorList>
            <person name="Ng K.K.S."/>
            <person name="Kobayashi M.J."/>
            <person name="Fawcett J.A."/>
            <person name="Hatakeyama M."/>
            <person name="Paape T."/>
            <person name="Ng C.H."/>
            <person name="Ang C.C."/>
            <person name="Tnah L.H."/>
            <person name="Lee C.T."/>
            <person name="Nishiyama T."/>
            <person name="Sese J."/>
            <person name="O'Brien M.J."/>
            <person name="Copetti D."/>
            <person name="Mohd Noor M.I."/>
            <person name="Ong R.C."/>
            <person name="Putra M."/>
            <person name="Sireger I.Z."/>
            <person name="Indrioko S."/>
            <person name="Kosugi Y."/>
            <person name="Izuno A."/>
            <person name="Isagi Y."/>
            <person name="Lee S.L."/>
            <person name="Shimizu K.K."/>
        </authorList>
    </citation>
    <scope>NUCLEOTIDE SEQUENCE [LARGE SCALE GENOMIC DNA]</scope>
    <source>
        <strain evidence="8">214</strain>
    </source>
</reference>
<evidence type="ECO:0000256" key="4">
    <source>
        <dbReference type="ARBA" id="ARBA00022692"/>
    </source>
</evidence>
<dbReference type="AlphaFoldDB" id="A0AAV5HEV3"/>
<gene>
    <name evidence="8" type="ORF">SLEP1_g1750</name>
</gene>
<proteinExistence type="inferred from homology"/>
<accession>A0AAV5HEV3</accession>
<keyword evidence="6 7" id="KW-0472">Membrane</keyword>
<comment type="subcellular location">
    <subcellularLocation>
        <location evidence="1">Plastid</location>
        <location evidence="1">Chloroplast membrane</location>
        <topology evidence="1">Multi-pass membrane protein</topology>
    </subcellularLocation>
</comment>
<evidence type="ECO:0000256" key="6">
    <source>
        <dbReference type="ARBA" id="ARBA00023136"/>
    </source>
</evidence>
<evidence type="ECO:0000313" key="9">
    <source>
        <dbReference type="Proteomes" id="UP001054252"/>
    </source>
</evidence>
<evidence type="ECO:0000256" key="5">
    <source>
        <dbReference type="ARBA" id="ARBA00022989"/>
    </source>
</evidence>
<keyword evidence="3" id="KW-0808">Transferase</keyword>
<feature type="transmembrane region" description="Helical" evidence="7">
    <location>
        <begin position="135"/>
        <end position="157"/>
    </location>
</feature>
<organism evidence="8 9">
    <name type="scientific">Rubroshorea leprosula</name>
    <dbReference type="NCBI Taxonomy" id="152421"/>
    <lineage>
        <taxon>Eukaryota</taxon>
        <taxon>Viridiplantae</taxon>
        <taxon>Streptophyta</taxon>
        <taxon>Embryophyta</taxon>
        <taxon>Tracheophyta</taxon>
        <taxon>Spermatophyta</taxon>
        <taxon>Magnoliopsida</taxon>
        <taxon>eudicotyledons</taxon>
        <taxon>Gunneridae</taxon>
        <taxon>Pentapetalae</taxon>
        <taxon>rosids</taxon>
        <taxon>malvids</taxon>
        <taxon>Malvales</taxon>
        <taxon>Dipterocarpaceae</taxon>
        <taxon>Rubroshorea</taxon>
    </lineage>
</organism>
<dbReference type="InterPro" id="IPR000537">
    <property type="entry name" value="UbiA_prenyltransferase"/>
</dbReference>
<dbReference type="Pfam" id="PF01040">
    <property type="entry name" value="UbiA"/>
    <property type="match status" value="1"/>
</dbReference>
<keyword evidence="4 7" id="KW-0812">Transmembrane</keyword>
<dbReference type="Proteomes" id="UP001054252">
    <property type="component" value="Unassembled WGS sequence"/>
</dbReference>
<evidence type="ECO:0000313" key="8">
    <source>
        <dbReference type="EMBL" id="GKU87338.1"/>
    </source>
</evidence>
<sequence>MATGINIIFVASLVSMAMGILFESPPLFFALTISMFLGTAYSVEHPLLRWKRHPVLAASAIMIVRALVVQLAFFIHMQKYVLGRPIAVKKPLVFATAFMCFFSVVIALFKDIPDVDGDKDFGIQSLSVKLGRENVFWLCVKMLLMAYTSAVLVGALSSSLPSRFITIFGHAMLAWSLMYRVPSVDLTSKASITSFYIYSMPNISLFHLFAEKN</sequence>
<keyword evidence="5 7" id="KW-1133">Transmembrane helix</keyword>
<dbReference type="PANTHER" id="PTHR43009:SF7">
    <property type="entry name" value="HOMOGENTISATE GERANYLGERANYLTRANSFERASE, CHLOROPLASTIC"/>
    <property type="match status" value="1"/>
</dbReference>
<dbReference type="GO" id="GO:0016765">
    <property type="term" value="F:transferase activity, transferring alkyl or aryl (other than methyl) groups"/>
    <property type="evidence" value="ECO:0007669"/>
    <property type="project" value="InterPro"/>
</dbReference>
<name>A0AAV5HEV3_9ROSI</name>
<evidence type="ECO:0000256" key="7">
    <source>
        <dbReference type="SAM" id="Phobius"/>
    </source>
</evidence>
<keyword evidence="9" id="KW-1185">Reference proteome</keyword>
<evidence type="ECO:0000256" key="1">
    <source>
        <dbReference type="ARBA" id="ARBA00004508"/>
    </source>
</evidence>
<feature type="transmembrane region" description="Helical" evidence="7">
    <location>
        <begin position="27"/>
        <end position="43"/>
    </location>
</feature>